<sequence>MAWIDFYDSAPSIYVSDAHRQAHFALIANDIAGYISSPEATVLDYSCGEALSAARVAAKCKRLILAEPAPSVRGRLAERFATVPNIEALSLDDLAALPDTSLDLVVMISVAQYMTPDELDAAFAQIHRLLKPEGRFVLGDILDPDVGAVTDAVALLRFAAKNGFLIDAVTGITRMALSDYRSLRSKLGLRCYRTEEMLHKLGDSGFIAALAAQNVGTNPARKTFIAKRK</sequence>
<keyword evidence="2" id="KW-0808">Transferase</keyword>
<dbReference type="InterPro" id="IPR013216">
    <property type="entry name" value="Methyltransf_11"/>
</dbReference>
<evidence type="ECO:0000259" key="1">
    <source>
        <dbReference type="Pfam" id="PF08241"/>
    </source>
</evidence>
<dbReference type="GO" id="GO:0032259">
    <property type="term" value="P:methylation"/>
    <property type="evidence" value="ECO:0007669"/>
    <property type="project" value="UniProtKB-KW"/>
</dbReference>
<keyword evidence="2" id="KW-0489">Methyltransferase</keyword>
<evidence type="ECO:0000313" key="3">
    <source>
        <dbReference type="Proteomes" id="UP000035762"/>
    </source>
</evidence>
<dbReference type="AlphaFoldDB" id="A0A090MHV8"/>
<keyword evidence="3" id="KW-1185">Reference proteome</keyword>
<evidence type="ECO:0000313" key="2">
    <source>
        <dbReference type="EMBL" id="CEG07170.1"/>
    </source>
</evidence>
<accession>A0A090MHV8</accession>
<dbReference type="InterPro" id="IPR029063">
    <property type="entry name" value="SAM-dependent_MTases_sf"/>
</dbReference>
<dbReference type="Proteomes" id="UP000035762">
    <property type="component" value="Unassembled WGS sequence"/>
</dbReference>
<dbReference type="OrthoDB" id="7334795at2"/>
<comment type="caution">
    <text evidence="2">The sequence shown here is derived from an EMBL/GenBank/DDBJ whole genome shotgun (WGS) entry which is preliminary data.</text>
</comment>
<dbReference type="Pfam" id="PF08241">
    <property type="entry name" value="Methyltransf_11"/>
    <property type="match status" value="1"/>
</dbReference>
<feature type="domain" description="Methyltransferase type 11" evidence="1">
    <location>
        <begin position="43"/>
        <end position="138"/>
    </location>
</feature>
<dbReference type="RefSeq" id="WP_009337232.1">
    <property type="nucleotide sequence ID" value="NZ_CCAZ020000001.1"/>
</dbReference>
<dbReference type="Gene3D" id="3.40.50.150">
    <property type="entry name" value="Vaccinia Virus protein VP39"/>
    <property type="match status" value="1"/>
</dbReference>
<dbReference type="STRING" id="1035.BN961_00553"/>
<dbReference type="EMBL" id="CCAZ020000001">
    <property type="protein sequence ID" value="CEG07170.1"/>
    <property type="molecule type" value="Genomic_DNA"/>
</dbReference>
<gene>
    <name evidence="2" type="ORF">BN961_00553</name>
</gene>
<protein>
    <submittedName>
        <fullName evidence="2">Methyltransferase domain protein</fullName>
    </submittedName>
</protein>
<dbReference type="GO" id="GO:0008757">
    <property type="term" value="F:S-adenosylmethionine-dependent methyltransferase activity"/>
    <property type="evidence" value="ECO:0007669"/>
    <property type="project" value="InterPro"/>
</dbReference>
<dbReference type="SUPFAM" id="SSF53335">
    <property type="entry name" value="S-adenosyl-L-methionine-dependent methyltransferases"/>
    <property type="match status" value="1"/>
</dbReference>
<dbReference type="CDD" id="cd02440">
    <property type="entry name" value="AdoMet_MTases"/>
    <property type="match status" value="1"/>
</dbReference>
<name>A0A090MHV8_AFIFE</name>
<reference evidence="2 3" key="1">
    <citation type="journal article" date="2014" name="Genome Announc.">
        <title>Genome Sequence of Afipia felis Strain 76713, Isolated in Hospital Water Using an Amoeba Co-Culture Procedure.</title>
        <authorList>
            <person name="Benamar S."/>
            <person name="La Scola B."/>
            <person name="Croce O."/>
        </authorList>
    </citation>
    <scope>NUCLEOTIDE SEQUENCE [LARGE SCALE GENOMIC DNA]</scope>
    <source>
        <strain evidence="2 3">76713</strain>
    </source>
</reference>
<proteinExistence type="predicted"/>
<organism evidence="2 3">
    <name type="scientific">Afipia felis</name>
    <name type="common">Cat scratch disease bacillus</name>
    <dbReference type="NCBI Taxonomy" id="1035"/>
    <lineage>
        <taxon>Bacteria</taxon>
        <taxon>Pseudomonadati</taxon>
        <taxon>Pseudomonadota</taxon>
        <taxon>Alphaproteobacteria</taxon>
        <taxon>Hyphomicrobiales</taxon>
        <taxon>Nitrobacteraceae</taxon>
        <taxon>Afipia</taxon>
    </lineage>
</organism>